<feature type="transmembrane region" description="Helical" evidence="7">
    <location>
        <begin position="230"/>
        <end position="254"/>
    </location>
</feature>
<keyword evidence="2 7" id="KW-0813">Transport</keyword>
<dbReference type="HAMAP" id="MF_00221">
    <property type="entry name" value="NRAMP"/>
    <property type="match status" value="1"/>
</dbReference>
<keyword evidence="7" id="KW-1003">Cell membrane</keyword>
<dbReference type="NCBIfam" id="TIGR01197">
    <property type="entry name" value="nramp"/>
    <property type="match status" value="1"/>
</dbReference>
<organism evidence="9 10">
    <name type="scientific">Sphingobacterium psychroaquaticum</name>
    <dbReference type="NCBI Taxonomy" id="561061"/>
    <lineage>
        <taxon>Bacteria</taxon>
        <taxon>Pseudomonadati</taxon>
        <taxon>Bacteroidota</taxon>
        <taxon>Sphingobacteriia</taxon>
        <taxon>Sphingobacteriales</taxon>
        <taxon>Sphingobacteriaceae</taxon>
        <taxon>Sphingobacterium</taxon>
    </lineage>
</organism>
<feature type="transmembrane region" description="Helical" evidence="7">
    <location>
        <begin position="131"/>
        <end position="154"/>
    </location>
</feature>
<evidence type="ECO:0000256" key="2">
    <source>
        <dbReference type="ARBA" id="ARBA00022448"/>
    </source>
</evidence>
<evidence type="ECO:0000256" key="7">
    <source>
        <dbReference type="HAMAP-Rule" id="MF_00221"/>
    </source>
</evidence>
<keyword evidence="7" id="KW-0406">Ion transport</keyword>
<comment type="subcellular location">
    <subcellularLocation>
        <location evidence="7">Cell membrane</location>
        <topology evidence="7">Multi-pass membrane protein</topology>
    </subcellularLocation>
    <subcellularLocation>
        <location evidence="1">Membrane</location>
        <topology evidence="1">Multi-pass membrane protein</topology>
    </subcellularLocation>
</comment>
<feature type="transmembrane region" description="Helical" evidence="7">
    <location>
        <begin position="464"/>
        <end position="488"/>
    </location>
</feature>
<evidence type="ECO:0000256" key="4">
    <source>
        <dbReference type="ARBA" id="ARBA00022847"/>
    </source>
</evidence>
<dbReference type="GO" id="GO:0005886">
    <property type="term" value="C:plasma membrane"/>
    <property type="evidence" value="ECO:0007669"/>
    <property type="project" value="UniProtKB-SubCell"/>
</dbReference>
<dbReference type="InterPro" id="IPR014729">
    <property type="entry name" value="Rossmann-like_a/b/a_fold"/>
</dbReference>
<evidence type="ECO:0000256" key="3">
    <source>
        <dbReference type="ARBA" id="ARBA00022692"/>
    </source>
</evidence>
<keyword evidence="10" id="KW-1185">Reference proteome</keyword>
<evidence type="ECO:0000313" key="9">
    <source>
        <dbReference type="EMBL" id="SMG13226.1"/>
    </source>
</evidence>
<evidence type="ECO:0000259" key="8">
    <source>
        <dbReference type="Pfam" id="PF00582"/>
    </source>
</evidence>
<dbReference type="GO" id="GO:0046872">
    <property type="term" value="F:metal ion binding"/>
    <property type="evidence" value="ECO:0007669"/>
    <property type="project" value="UniProtKB-UniRule"/>
</dbReference>
<feature type="transmembrane region" description="Helical" evidence="7">
    <location>
        <begin position="393"/>
        <end position="414"/>
    </location>
</feature>
<feature type="transmembrane region" description="Helical" evidence="7">
    <location>
        <begin position="369"/>
        <end position="387"/>
    </location>
</feature>
<feature type="transmembrane region" description="Helical" evidence="7">
    <location>
        <begin position="88"/>
        <end position="111"/>
    </location>
</feature>
<feature type="transmembrane region" description="Helical" evidence="7">
    <location>
        <begin position="435"/>
        <end position="452"/>
    </location>
</feature>
<dbReference type="PANTHER" id="PTHR11706:SF33">
    <property type="entry name" value="NATURAL RESISTANCE-ASSOCIATED MACROPHAGE PROTEIN 2"/>
    <property type="match status" value="1"/>
</dbReference>
<reference evidence="9 10" key="1">
    <citation type="submission" date="2017-04" db="EMBL/GenBank/DDBJ databases">
        <authorList>
            <person name="Afonso C.L."/>
            <person name="Miller P.J."/>
            <person name="Scott M.A."/>
            <person name="Spackman E."/>
            <person name="Goraichik I."/>
            <person name="Dimitrov K.M."/>
            <person name="Suarez D.L."/>
            <person name="Swayne D.E."/>
        </authorList>
    </citation>
    <scope>NUCLEOTIDE SEQUENCE [LARGE SCALE GENOMIC DNA]</scope>
    <source>
        <strain evidence="9 10">DSM 22418</strain>
    </source>
</reference>
<name>A0A1X7IEV0_9SPHI</name>
<evidence type="ECO:0000256" key="6">
    <source>
        <dbReference type="ARBA" id="ARBA00023136"/>
    </source>
</evidence>
<dbReference type="InterPro" id="IPR001046">
    <property type="entry name" value="NRAMP_fam"/>
</dbReference>
<dbReference type="NCBIfam" id="NF037982">
    <property type="entry name" value="Nramp_1"/>
    <property type="match status" value="1"/>
</dbReference>
<gene>
    <name evidence="7" type="primary">mntH</name>
    <name evidence="9" type="ORF">SAMN05660862_0752</name>
</gene>
<feature type="transmembrane region" description="Helical" evidence="7">
    <location>
        <begin position="275"/>
        <end position="300"/>
    </location>
</feature>
<dbReference type="EMBL" id="FXAU01000001">
    <property type="protein sequence ID" value="SMG13226.1"/>
    <property type="molecule type" value="Genomic_DNA"/>
</dbReference>
<evidence type="ECO:0000256" key="5">
    <source>
        <dbReference type="ARBA" id="ARBA00022989"/>
    </source>
</evidence>
<protein>
    <recommendedName>
        <fullName evidence="7">Divalent metal cation transporter MntH</fullName>
    </recommendedName>
</protein>
<feature type="transmembrane region" description="Helical" evidence="7">
    <location>
        <begin position="160"/>
        <end position="179"/>
    </location>
</feature>
<proteinExistence type="inferred from homology"/>
<dbReference type="CDD" id="cd00293">
    <property type="entry name" value="USP-like"/>
    <property type="match status" value="1"/>
</dbReference>
<dbReference type="NCBIfam" id="NF001923">
    <property type="entry name" value="PRK00701.1"/>
    <property type="match status" value="1"/>
</dbReference>
<feature type="transmembrane region" description="Helical" evidence="7">
    <location>
        <begin position="191"/>
        <end position="210"/>
    </location>
</feature>
<keyword evidence="4 7" id="KW-0769">Symport</keyword>
<dbReference type="InterPro" id="IPR006016">
    <property type="entry name" value="UspA"/>
</dbReference>
<dbReference type="Pfam" id="PF01566">
    <property type="entry name" value="Nramp"/>
    <property type="match status" value="1"/>
</dbReference>
<dbReference type="Gene3D" id="3.40.50.620">
    <property type="entry name" value="HUPs"/>
    <property type="match status" value="1"/>
</dbReference>
<comment type="function">
    <text evidence="7">H(+)-stimulated, divalent metal cation uptake system.</text>
</comment>
<accession>A0A1X7IEV0</accession>
<dbReference type="GO" id="GO:0015293">
    <property type="term" value="F:symporter activity"/>
    <property type="evidence" value="ECO:0007669"/>
    <property type="project" value="UniProtKB-UniRule"/>
</dbReference>
<keyword evidence="3 7" id="KW-0812">Transmembrane</keyword>
<feature type="transmembrane region" description="Helical" evidence="7">
    <location>
        <begin position="9"/>
        <end position="26"/>
    </location>
</feature>
<keyword evidence="6 7" id="KW-0472">Membrane</keyword>
<dbReference type="GO" id="GO:0034755">
    <property type="term" value="P:iron ion transmembrane transport"/>
    <property type="evidence" value="ECO:0007669"/>
    <property type="project" value="TreeGrafter"/>
</dbReference>
<comment type="similarity">
    <text evidence="7">Belongs to the NRAMP family.</text>
</comment>
<dbReference type="GO" id="GO:0005384">
    <property type="term" value="F:manganese ion transmembrane transporter activity"/>
    <property type="evidence" value="ECO:0007669"/>
    <property type="project" value="TreeGrafter"/>
</dbReference>
<keyword evidence="5 7" id="KW-1133">Transmembrane helix</keyword>
<dbReference type="SUPFAM" id="SSF52402">
    <property type="entry name" value="Adenine nucleotide alpha hydrolases-like"/>
    <property type="match status" value="1"/>
</dbReference>
<dbReference type="Pfam" id="PF00582">
    <property type="entry name" value="Usp"/>
    <property type="match status" value="1"/>
</dbReference>
<dbReference type="PRINTS" id="PR00447">
    <property type="entry name" value="NATRESASSCMP"/>
</dbReference>
<feature type="domain" description="UspA" evidence="8">
    <location>
        <begin position="516"/>
        <end position="647"/>
    </location>
</feature>
<dbReference type="Proteomes" id="UP000192980">
    <property type="component" value="Unassembled WGS sequence"/>
</dbReference>
<dbReference type="GO" id="GO:0015086">
    <property type="term" value="F:cadmium ion transmembrane transporter activity"/>
    <property type="evidence" value="ECO:0007669"/>
    <property type="project" value="TreeGrafter"/>
</dbReference>
<sequence length="649" mass="72531">MGVMRKRDFYLAFFLMLLRYMLIFFMQENQPHKSLDDVHESVEVHKGKSKFRRMLSFFGPAYLISVGYMDPGNWATDLAGGSQFGYTLLWVLLMSNLMALLLQSLCTRLGIVRGKDLAQCNREIYPKRMNFVLYVLAELAIAACDLAEVLGMAIGLNLLFGIDIIWGVLISFVDTFLLLYLQRLGMRKLELFIVGTVTVIGLCFLVEMFFAQPDLGEVAKGFIPSLPNNAALYIAIGIIGATVMPHNLYLHSALVQTRKINKDSPSIRKALKYNFFDSAIALNLAFFVNAAILILAAAVFHKRGMHDVAELQDAYHLLGTTLGSAWAPKLFAIALILAGQSSTITGTLAGQIVMEGYLRLRISPLLRRLITRLLAIIPAVIVILIYGDKEVGQMLIFSQVLLSMQLAFAVIPLIHFVSDKEKMGEFAIGFFKKSISWLIAAIIAVLNFKLVYEEAKGWLKSSPSVLLDGLILAGAFGLLVLLVMTLIYPWLLKRRAVKADVHRAFEDLVFYEAPAFNTVVLALDFSQSDEKVVSQALRLPAQRSKLVLTHIVESAAVKYIGHQSDDYETRGDMAQLKQYADYFVARGYEVSYELGYNNRVKAIKDLCHKYQADLLIVGSHGHKGWKDIVFGETVNKLRHAVKIPVLIAQ</sequence>
<evidence type="ECO:0000313" key="10">
    <source>
        <dbReference type="Proteomes" id="UP000192980"/>
    </source>
</evidence>
<evidence type="ECO:0000256" key="1">
    <source>
        <dbReference type="ARBA" id="ARBA00004141"/>
    </source>
</evidence>
<dbReference type="STRING" id="561061.SAMN05660862_0752"/>
<dbReference type="PANTHER" id="PTHR11706">
    <property type="entry name" value="SOLUTE CARRIER PROTEIN FAMILY 11 MEMBER"/>
    <property type="match status" value="1"/>
</dbReference>
<dbReference type="AlphaFoldDB" id="A0A1X7IEV0"/>